<evidence type="ECO:0000313" key="1">
    <source>
        <dbReference type="EMBL" id="CAE1325324.1"/>
    </source>
</evidence>
<accession>A0A812EIB8</accession>
<dbReference type="EMBL" id="CAHIKZ030005444">
    <property type="protein sequence ID" value="CAE1325324.1"/>
    <property type="molecule type" value="Genomic_DNA"/>
</dbReference>
<dbReference type="Proteomes" id="UP000597762">
    <property type="component" value="Unassembled WGS sequence"/>
</dbReference>
<comment type="caution">
    <text evidence="1">The sequence shown here is derived from an EMBL/GenBank/DDBJ whole genome shotgun (WGS) entry which is preliminary data.</text>
</comment>
<proteinExistence type="predicted"/>
<reference evidence="1" key="1">
    <citation type="submission" date="2021-01" db="EMBL/GenBank/DDBJ databases">
        <authorList>
            <person name="Li R."/>
            <person name="Bekaert M."/>
        </authorList>
    </citation>
    <scope>NUCLEOTIDE SEQUENCE</scope>
    <source>
        <strain evidence="1">Farmed</strain>
    </source>
</reference>
<organism evidence="1 2">
    <name type="scientific">Acanthosepion pharaonis</name>
    <name type="common">Pharaoh cuttlefish</name>
    <name type="synonym">Sepia pharaonis</name>
    <dbReference type="NCBI Taxonomy" id="158019"/>
    <lineage>
        <taxon>Eukaryota</taxon>
        <taxon>Metazoa</taxon>
        <taxon>Spiralia</taxon>
        <taxon>Lophotrochozoa</taxon>
        <taxon>Mollusca</taxon>
        <taxon>Cephalopoda</taxon>
        <taxon>Coleoidea</taxon>
        <taxon>Decapodiformes</taxon>
        <taxon>Sepiida</taxon>
        <taxon>Sepiina</taxon>
        <taxon>Sepiidae</taxon>
        <taxon>Acanthosepion</taxon>
    </lineage>
</organism>
<sequence>MNIHIPDNIGLFSLYCLWCLNERGITSPGTSLLASENELIRFLSSTFCSTLNAPLVFSLNNCFVRNRLSVKDIRALADSSLFSSSRSDLLNLLMRVLTSSRIGFISSALCSSSRIAARKLRISFFSDRMVYRRRFTCTGAKDLAFLSLIQT</sequence>
<keyword evidence="2" id="KW-1185">Reference proteome</keyword>
<gene>
    <name evidence="1" type="ORF">SPHA_74957</name>
</gene>
<name>A0A812EIB8_ACAPH</name>
<evidence type="ECO:0000313" key="2">
    <source>
        <dbReference type="Proteomes" id="UP000597762"/>
    </source>
</evidence>
<protein>
    <submittedName>
        <fullName evidence="1">Uncharacterized protein</fullName>
    </submittedName>
</protein>
<dbReference type="AlphaFoldDB" id="A0A812EIB8"/>